<dbReference type="PANTHER" id="PTHR43880:SF1">
    <property type="entry name" value="ALCOHOL DEHYDROGENASE 1A"/>
    <property type="match status" value="1"/>
</dbReference>
<keyword evidence="8" id="KW-0560">Oxidoreductase</keyword>
<protein>
    <recommendedName>
        <fullName evidence="3">alcohol dehydrogenase</fullName>
        <ecNumber evidence="3">1.1.1.1</ecNumber>
    </recommendedName>
</protein>
<keyword evidence="5 11" id="KW-0479">Metal-binding</keyword>
<sequence>MKRSWSIRNEIIKCKAAIAWALHQPLSIEDVEVAPPKAHEVRIKIVATAICRTDHHGIEGVLGKIQFPVILGHEGAGIVESVGAGVTDLKPGDKVIPLYMPQCGECKACKNPKSNLCIKNNLTTFSGPMADGTTRFSCQGKVVYHFMGTSTFSEYTVVNEDFVAKIDDAAPLDRACLVGCGFSTGYGSVLHAAKVEPGSSCAVFGLGGVGLSALMGCKVSGASRIIAVARTKTKFAIAKEIGATECISAKDCTKPIHEVICELTNGGVDYAFECVGSTGVVLSALMSCDPGQGTCVFVGVTDPGSHLSINPWLLITGRTLKGAIIGGLKTKDAIPKFVSDFMAKKFDLDGLVTHTLPFAKINDGFDLLISGKW</sequence>
<comment type="subcellular location">
    <subcellularLocation>
        <location evidence="2">Cytoplasm</location>
    </subcellularLocation>
</comment>
<keyword evidence="7" id="KW-0007">Acetylation</keyword>
<dbReference type="Pfam" id="PF00107">
    <property type="entry name" value="ADH_zinc_N"/>
    <property type="match status" value="1"/>
</dbReference>
<dbReference type="SUPFAM" id="SSF50129">
    <property type="entry name" value="GroES-like"/>
    <property type="match status" value="2"/>
</dbReference>
<dbReference type="GO" id="GO:0004745">
    <property type="term" value="F:all-trans-retinol dehydrogenase (NAD+) activity"/>
    <property type="evidence" value="ECO:0007669"/>
    <property type="project" value="TreeGrafter"/>
</dbReference>
<dbReference type="AlphaFoldDB" id="A0AAV7VXB5"/>
<gene>
    <name evidence="13" type="ORF">NDU88_001752</name>
</gene>
<organism evidence="13 14">
    <name type="scientific">Pleurodeles waltl</name>
    <name type="common">Iberian ribbed newt</name>
    <dbReference type="NCBI Taxonomy" id="8319"/>
    <lineage>
        <taxon>Eukaryota</taxon>
        <taxon>Metazoa</taxon>
        <taxon>Chordata</taxon>
        <taxon>Craniata</taxon>
        <taxon>Vertebrata</taxon>
        <taxon>Euteleostomi</taxon>
        <taxon>Amphibia</taxon>
        <taxon>Batrachia</taxon>
        <taxon>Caudata</taxon>
        <taxon>Salamandroidea</taxon>
        <taxon>Salamandridae</taxon>
        <taxon>Pleurodelinae</taxon>
        <taxon>Pleurodeles</taxon>
    </lineage>
</organism>
<dbReference type="InterPro" id="IPR020843">
    <property type="entry name" value="ER"/>
</dbReference>
<evidence type="ECO:0000256" key="3">
    <source>
        <dbReference type="ARBA" id="ARBA00013190"/>
    </source>
</evidence>
<evidence type="ECO:0000256" key="4">
    <source>
        <dbReference type="ARBA" id="ARBA00022490"/>
    </source>
</evidence>
<evidence type="ECO:0000256" key="10">
    <source>
        <dbReference type="ARBA" id="ARBA00049243"/>
    </source>
</evidence>
<evidence type="ECO:0000259" key="12">
    <source>
        <dbReference type="SMART" id="SM00829"/>
    </source>
</evidence>
<dbReference type="Gene3D" id="3.40.50.720">
    <property type="entry name" value="NAD(P)-binding Rossmann-like Domain"/>
    <property type="match status" value="1"/>
</dbReference>
<dbReference type="SMART" id="SM00829">
    <property type="entry name" value="PKS_ER"/>
    <property type="match status" value="1"/>
</dbReference>
<dbReference type="FunFam" id="3.40.50.720:FF:000003">
    <property type="entry name" value="S-(hydroxymethyl)glutathione dehydrogenase"/>
    <property type="match status" value="1"/>
</dbReference>
<keyword evidence="14" id="KW-1185">Reference proteome</keyword>
<evidence type="ECO:0000256" key="8">
    <source>
        <dbReference type="ARBA" id="ARBA00023002"/>
    </source>
</evidence>
<dbReference type="SUPFAM" id="SSF51735">
    <property type="entry name" value="NAD(P)-binding Rossmann-fold domains"/>
    <property type="match status" value="1"/>
</dbReference>
<comment type="cofactor">
    <cofactor evidence="1 11">
        <name>Zn(2+)</name>
        <dbReference type="ChEBI" id="CHEBI:29105"/>
    </cofactor>
</comment>
<dbReference type="GO" id="GO:0008270">
    <property type="term" value="F:zinc ion binding"/>
    <property type="evidence" value="ECO:0007669"/>
    <property type="project" value="InterPro"/>
</dbReference>
<keyword evidence="6 11" id="KW-0862">Zinc</keyword>
<proteinExistence type="inferred from homology"/>
<keyword evidence="4" id="KW-0963">Cytoplasm</keyword>
<dbReference type="FunFam" id="3.90.180.10:FF:000001">
    <property type="entry name" value="S-(hydroxymethyl)glutathione dehydrogenase"/>
    <property type="match status" value="1"/>
</dbReference>
<dbReference type="Proteomes" id="UP001066276">
    <property type="component" value="Chromosome 1_2"/>
</dbReference>
<evidence type="ECO:0000313" key="14">
    <source>
        <dbReference type="Proteomes" id="UP001066276"/>
    </source>
</evidence>
<dbReference type="GO" id="GO:0005829">
    <property type="term" value="C:cytosol"/>
    <property type="evidence" value="ECO:0007669"/>
    <property type="project" value="TreeGrafter"/>
</dbReference>
<dbReference type="InterPro" id="IPR002328">
    <property type="entry name" value="ADH_Zn_CS"/>
</dbReference>
<dbReference type="EC" id="1.1.1.1" evidence="3"/>
<keyword evidence="9" id="KW-0520">NAD</keyword>
<dbReference type="GO" id="GO:0042573">
    <property type="term" value="P:retinoic acid metabolic process"/>
    <property type="evidence" value="ECO:0007669"/>
    <property type="project" value="TreeGrafter"/>
</dbReference>
<evidence type="ECO:0000256" key="1">
    <source>
        <dbReference type="ARBA" id="ARBA00001947"/>
    </source>
</evidence>
<evidence type="ECO:0000256" key="7">
    <source>
        <dbReference type="ARBA" id="ARBA00022990"/>
    </source>
</evidence>
<comment type="caution">
    <text evidence="13">The sequence shown here is derived from an EMBL/GenBank/DDBJ whole genome shotgun (WGS) entry which is preliminary data.</text>
</comment>
<dbReference type="InterPro" id="IPR013154">
    <property type="entry name" value="ADH-like_N"/>
</dbReference>
<accession>A0AAV7VXB5</accession>
<reference evidence="13" key="1">
    <citation type="journal article" date="2022" name="bioRxiv">
        <title>Sequencing and chromosome-scale assembly of the giantPleurodeles waltlgenome.</title>
        <authorList>
            <person name="Brown T."/>
            <person name="Elewa A."/>
            <person name="Iarovenko S."/>
            <person name="Subramanian E."/>
            <person name="Araus A.J."/>
            <person name="Petzold A."/>
            <person name="Susuki M."/>
            <person name="Suzuki K.-i.T."/>
            <person name="Hayashi T."/>
            <person name="Toyoda A."/>
            <person name="Oliveira C."/>
            <person name="Osipova E."/>
            <person name="Leigh N.D."/>
            <person name="Simon A."/>
            <person name="Yun M.H."/>
        </authorList>
    </citation>
    <scope>NUCLEOTIDE SEQUENCE</scope>
    <source>
        <strain evidence="13">20211129_DDA</strain>
        <tissue evidence="13">Liver</tissue>
    </source>
</reference>
<evidence type="ECO:0000256" key="6">
    <source>
        <dbReference type="ARBA" id="ARBA00022833"/>
    </source>
</evidence>
<evidence type="ECO:0000256" key="9">
    <source>
        <dbReference type="ARBA" id="ARBA00023027"/>
    </source>
</evidence>
<comment type="similarity">
    <text evidence="11">Belongs to the zinc-containing alcohol dehydrogenase family.</text>
</comment>
<evidence type="ECO:0000256" key="11">
    <source>
        <dbReference type="RuleBase" id="RU361277"/>
    </source>
</evidence>
<dbReference type="InterPro" id="IPR011032">
    <property type="entry name" value="GroES-like_sf"/>
</dbReference>
<dbReference type="InterPro" id="IPR036291">
    <property type="entry name" value="NAD(P)-bd_dom_sf"/>
</dbReference>
<feature type="domain" description="Enoyl reductase (ER)" evidence="12">
    <location>
        <begin position="21"/>
        <end position="373"/>
    </location>
</feature>
<dbReference type="InterPro" id="IPR013149">
    <property type="entry name" value="ADH-like_C"/>
</dbReference>
<dbReference type="Pfam" id="PF08240">
    <property type="entry name" value="ADH_N"/>
    <property type="match status" value="1"/>
</dbReference>
<dbReference type="GO" id="GO:0042572">
    <property type="term" value="P:retinol metabolic process"/>
    <property type="evidence" value="ECO:0007669"/>
    <property type="project" value="TreeGrafter"/>
</dbReference>
<name>A0AAV7VXB5_PLEWA</name>
<dbReference type="EMBL" id="JANPWB010000002">
    <property type="protein sequence ID" value="KAJ1206345.1"/>
    <property type="molecule type" value="Genomic_DNA"/>
</dbReference>
<evidence type="ECO:0000256" key="2">
    <source>
        <dbReference type="ARBA" id="ARBA00004496"/>
    </source>
</evidence>
<comment type="catalytic activity">
    <reaction evidence="10">
        <text>a primary alcohol + NAD(+) = an aldehyde + NADH + H(+)</text>
        <dbReference type="Rhea" id="RHEA:10736"/>
        <dbReference type="ChEBI" id="CHEBI:15378"/>
        <dbReference type="ChEBI" id="CHEBI:15734"/>
        <dbReference type="ChEBI" id="CHEBI:17478"/>
        <dbReference type="ChEBI" id="CHEBI:57540"/>
        <dbReference type="ChEBI" id="CHEBI:57945"/>
        <dbReference type="EC" id="1.1.1.1"/>
    </reaction>
</comment>
<evidence type="ECO:0000313" key="13">
    <source>
        <dbReference type="EMBL" id="KAJ1206345.1"/>
    </source>
</evidence>
<evidence type="ECO:0000256" key="5">
    <source>
        <dbReference type="ARBA" id="ARBA00022723"/>
    </source>
</evidence>
<dbReference type="PANTHER" id="PTHR43880">
    <property type="entry name" value="ALCOHOL DEHYDROGENASE"/>
    <property type="match status" value="1"/>
</dbReference>
<dbReference type="PROSITE" id="PS00059">
    <property type="entry name" value="ADH_ZINC"/>
    <property type="match status" value="1"/>
</dbReference>
<dbReference type="Gene3D" id="3.90.180.10">
    <property type="entry name" value="Medium-chain alcohol dehydrogenases, catalytic domain"/>
    <property type="match status" value="1"/>
</dbReference>